<dbReference type="PANTHER" id="PTHR32322">
    <property type="entry name" value="INNER MEMBRANE TRANSPORTER"/>
    <property type="match status" value="1"/>
</dbReference>
<feature type="domain" description="EamA" evidence="7">
    <location>
        <begin position="26"/>
        <end position="154"/>
    </location>
</feature>
<evidence type="ECO:0000256" key="3">
    <source>
        <dbReference type="ARBA" id="ARBA00022692"/>
    </source>
</evidence>
<feature type="transmembrane region" description="Helical" evidence="6">
    <location>
        <begin position="52"/>
        <end position="72"/>
    </location>
</feature>
<keyword evidence="3 6" id="KW-0812">Transmembrane</keyword>
<dbReference type="InterPro" id="IPR037185">
    <property type="entry name" value="EmrE-like"/>
</dbReference>
<keyword evidence="9" id="KW-1185">Reference proteome</keyword>
<evidence type="ECO:0000313" key="9">
    <source>
        <dbReference type="Proteomes" id="UP000324760"/>
    </source>
</evidence>
<dbReference type="Pfam" id="PF00892">
    <property type="entry name" value="EamA"/>
    <property type="match status" value="1"/>
</dbReference>
<dbReference type="OrthoDB" id="8688375at2"/>
<comment type="similarity">
    <text evidence="2">Belongs to the EamA transporter family.</text>
</comment>
<feature type="transmembrane region" description="Helical" evidence="6">
    <location>
        <begin position="287"/>
        <end position="303"/>
    </location>
</feature>
<proteinExistence type="inferred from homology"/>
<gene>
    <name evidence="8" type="ORF">F0U83_05280</name>
</gene>
<feature type="transmembrane region" description="Helical" evidence="6">
    <location>
        <begin position="230"/>
        <end position="253"/>
    </location>
</feature>
<evidence type="ECO:0000313" key="8">
    <source>
        <dbReference type="EMBL" id="QEQ98344.1"/>
    </source>
</evidence>
<reference evidence="8 9" key="1">
    <citation type="journal article" date="2019" name="Biochem. Eng. J.">
        <title>Metabolic engineering of the marine bacteria Neptunomonas concharum for the production of acetoin and meso-2,3-butanediol from acetate.</title>
        <authorList>
            <person name="Li W."/>
            <person name="Pu N."/>
            <person name="Liu C.-X."/>
            <person name="Yuan Q.-P."/>
            <person name="Li Z.-J."/>
        </authorList>
    </citation>
    <scope>NUCLEOTIDE SEQUENCE [LARGE SCALE GENOMIC DNA]</scope>
    <source>
        <strain evidence="8 9">JCM17730</strain>
    </source>
</reference>
<dbReference type="InterPro" id="IPR050638">
    <property type="entry name" value="AA-Vitamin_Transporters"/>
</dbReference>
<dbReference type="PANTHER" id="PTHR32322:SF2">
    <property type="entry name" value="EAMA DOMAIN-CONTAINING PROTEIN"/>
    <property type="match status" value="1"/>
</dbReference>
<keyword evidence="5 6" id="KW-0472">Membrane</keyword>
<sequence>MWVGRKSNNHDSTQPVYKTGFYAFACLLLVGVFLSLSLVVGKLASTAGAPLLTFLLVSMLGASAMLCLICALKRNPMGLNQRMLEYGLVSGVLFALPNALGFLAIRHVGAGFISLSFAFPILITWLLAVVFQMETLRVWRFMGVLLGLSGGIILAVAKSNGAVEAQGWVLLVLLMPVMIACGNIYRTLRWPTAASPVFLAALMMFGGALTLIPFVLFFEAGQAVNVFNSSRVIVLLAIEVIVFTILYLFYFLLQQLAGPVYLSQIGTVAALSGMSIGVFVLGEAAPPNIGLAGVLITIGIVLFQRSEKEHTHNTVA</sequence>
<accession>A0A5P1RFC4</accession>
<dbReference type="GO" id="GO:0016020">
    <property type="term" value="C:membrane"/>
    <property type="evidence" value="ECO:0007669"/>
    <property type="project" value="UniProtKB-SubCell"/>
</dbReference>
<evidence type="ECO:0000256" key="6">
    <source>
        <dbReference type="SAM" id="Phobius"/>
    </source>
</evidence>
<name>A0A5P1RFC4_9GAMM</name>
<dbReference type="EMBL" id="CP043869">
    <property type="protein sequence ID" value="QEQ98344.1"/>
    <property type="molecule type" value="Genomic_DNA"/>
</dbReference>
<feature type="transmembrane region" description="Helical" evidence="6">
    <location>
        <begin position="260"/>
        <end position="281"/>
    </location>
</feature>
<feature type="transmembrane region" description="Helical" evidence="6">
    <location>
        <begin position="84"/>
        <end position="105"/>
    </location>
</feature>
<dbReference type="AlphaFoldDB" id="A0A5P1RFC4"/>
<comment type="subcellular location">
    <subcellularLocation>
        <location evidence="1">Membrane</location>
        <topology evidence="1">Multi-pass membrane protein</topology>
    </subcellularLocation>
</comment>
<dbReference type="InterPro" id="IPR000620">
    <property type="entry name" value="EamA_dom"/>
</dbReference>
<organism evidence="8 9">
    <name type="scientific">Neptunomonas concharum</name>
    <dbReference type="NCBI Taxonomy" id="1031538"/>
    <lineage>
        <taxon>Bacteria</taxon>
        <taxon>Pseudomonadati</taxon>
        <taxon>Pseudomonadota</taxon>
        <taxon>Gammaproteobacteria</taxon>
        <taxon>Oceanospirillales</taxon>
        <taxon>Oceanospirillaceae</taxon>
        <taxon>Neptunomonas</taxon>
    </lineage>
</organism>
<evidence type="ECO:0000256" key="5">
    <source>
        <dbReference type="ARBA" id="ARBA00023136"/>
    </source>
</evidence>
<feature type="transmembrane region" description="Helical" evidence="6">
    <location>
        <begin position="21"/>
        <end position="40"/>
    </location>
</feature>
<dbReference type="Proteomes" id="UP000324760">
    <property type="component" value="Chromosome"/>
</dbReference>
<feature type="transmembrane region" description="Helical" evidence="6">
    <location>
        <begin position="168"/>
        <end position="185"/>
    </location>
</feature>
<dbReference type="SUPFAM" id="SSF103481">
    <property type="entry name" value="Multidrug resistance efflux transporter EmrE"/>
    <property type="match status" value="2"/>
</dbReference>
<feature type="transmembrane region" description="Helical" evidence="6">
    <location>
        <begin position="197"/>
        <end position="218"/>
    </location>
</feature>
<evidence type="ECO:0000256" key="2">
    <source>
        <dbReference type="ARBA" id="ARBA00007362"/>
    </source>
</evidence>
<evidence type="ECO:0000259" key="7">
    <source>
        <dbReference type="Pfam" id="PF00892"/>
    </source>
</evidence>
<evidence type="ECO:0000256" key="1">
    <source>
        <dbReference type="ARBA" id="ARBA00004141"/>
    </source>
</evidence>
<feature type="transmembrane region" description="Helical" evidence="6">
    <location>
        <begin position="138"/>
        <end position="156"/>
    </location>
</feature>
<keyword evidence="4 6" id="KW-1133">Transmembrane helix</keyword>
<protein>
    <submittedName>
        <fullName evidence="8">DMT family transporter</fullName>
    </submittedName>
</protein>
<evidence type="ECO:0000256" key="4">
    <source>
        <dbReference type="ARBA" id="ARBA00022989"/>
    </source>
</evidence>
<dbReference type="KEGG" id="ncu:F0U83_05280"/>
<feature type="transmembrane region" description="Helical" evidence="6">
    <location>
        <begin position="111"/>
        <end position="131"/>
    </location>
</feature>